<proteinExistence type="predicted"/>
<sequence>MPPFVAVAVKVTGSPEHTAPEGIAETITLTGATIPTFIVIAFDVAGLPVTQVSSEVITQLITFPSARVVLV</sequence>
<name>A0A645FKY0_9ZZZZ</name>
<protein>
    <submittedName>
        <fullName evidence="1">Uncharacterized protein</fullName>
    </submittedName>
</protein>
<comment type="caution">
    <text evidence="1">The sequence shown here is derived from an EMBL/GenBank/DDBJ whole genome shotgun (WGS) entry which is preliminary data.</text>
</comment>
<organism evidence="1">
    <name type="scientific">bioreactor metagenome</name>
    <dbReference type="NCBI Taxonomy" id="1076179"/>
    <lineage>
        <taxon>unclassified sequences</taxon>
        <taxon>metagenomes</taxon>
        <taxon>ecological metagenomes</taxon>
    </lineage>
</organism>
<accession>A0A645FKY0</accession>
<dbReference type="EMBL" id="VSSQ01059528">
    <property type="protein sequence ID" value="MPN13074.1"/>
    <property type="molecule type" value="Genomic_DNA"/>
</dbReference>
<reference evidence="1" key="1">
    <citation type="submission" date="2019-08" db="EMBL/GenBank/DDBJ databases">
        <authorList>
            <person name="Kucharzyk K."/>
            <person name="Murdoch R.W."/>
            <person name="Higgins S."/>
            <person name="Loffler F."/>
        </authorList>
    </citation>
    <scope>NUCLEOTIDE SEQUENCE</scope>
</reference>
<dbReference type="AlphaFoldDB" id="A0A645FKY0"/>
<gene>
    <name evidence="1" type="ORF">SDC9_160394</name>
</gene>
<evidence type="ECO:0000313" key="1">
    <source>
        <dbReference type="EMBL" id="MPN13074.1"/>
    </source>
</evidence>